<dbReference type="GO" id="GO:0016887">
    <property type="term" value="F:ATP hydrolysis activity"/>
    <property type="evidence" value="ECO:0007669"/>
    <property type="project" value="InterPro"/>
</dbReference>
<dbReference type="Gene3D" id="3.40.50.300">
    <property type="entry name" value="P-loop containing nucleotide triphosphate hydrolases"/>
    <property type="match status" value="1"/>
</dbReference>
<dbReference type="GO" id="GO:0005886">
    <property type="term" value="C:plasma membrane"/>
    <property type="evidence" value="ECO:0007669"/>
    <property type="project" value="UniProtKB-SubCell"/>
</dbReference>
<evidence type="ECO:0000256" key="4">
    <source>
        <dbReference type="ARBA" id="ARBA00022618"/>
    </source>
</evidence>
<keyword evidence="6 9" id="KW-0067">ATP-binding</keyword>
<dbReference type="InterPro" id="IPR003439">
    <property type="entry name" value="ABC_transporter-like_ATP-bd"/>
</dbReference>
<comment type="subunit">
    <text evidence="9">Homodimer. Forms a membrane-associated complex with FtsX.</text>
</comment>
<protein>
    <recommendedName>
        <fullName evidence="2 9">Cell division ATP-binding protein FtsE</fullName>
    </recommendedName>
</protein>
<dbReference type="EMBL" id="JQIF01000009">
    <property type="protein sequence ID" value="KGJ54689.1"/>
    <property type="molecule type" value="Genomic_DNA"/>
</dbReference>
<comment type="caution">
    <text evidence="10">The sequence shown here is derived from an EMBL/GenBank/DDBJ whole genome shotgun (WGS) entry which is preliminary data.</text>
</comment>
<dbReference type="GO" id="GO:0005524">
    <property type="term" value="F:ATP binding"/>
    <property type="evidence" value="ECO:0007669"/>
    <property type="project" value="UniProtKB-UniRule"/>
</dbReference>
<evidence type="ECO:0000256" key="8">
    <source>
        <dbReference type="ARBA" id="ARBA00023306"/>
    </source>
</evidence>
<dbReference type="Pfam" id="PF00005">
    <property type="entry name" value="ABC_tran"/>
    <property type="match status" value="1"/>
</dbReference>
<evidence type="ECO:0000256" key="7">
    <source>
        <dbReference type="ARBA" id="ARBA00023136"/>
    </source>
</evidence>
<evidence type="ECO:0000256" key="1">
    <source>
        <dbReference type="ARBA" id="ARBA00005417"/>
    </source>
</evidence>
<dbReference type="Proteomes" id="UP000030008">
    <property type="component" value="Unassembled WGS sequence"/>
</dbReference>
<gene>
    <name evidence="9" type="primary">ftsE</name>
    <name evidence="10" type="ORF">CIAN88_01700</name>
</gene>
<dbReference type="SMART" id="SM00382">
    <property type="entry name" value="AAA"/>
    <property type="match status" value="1"/>
</dbReference>
<dbReference type="InterPro" id="IPR003593">
    <property type="entry name" value="AAA+_ATPase"/>
</dbReference>
<comment type="similarity">
    <text evidence="1 9">Belongs to the ABC transporter superfamily.</text>
</comment>
<evidence type="ECO:0000256" key="5">
    <source>
        <dbReference type="ARBA" id="ARBA00022741"/>
    </source>
</evidence>
<dbReference type="PANTHER" id="PTHR24220:SF470">
    <property type="entry name" value="CELL DIVISION ATP-BINDING PROTEIN FTSE"/>
    <property type="match status" value="1"/>
</dbReference>
<accession>A0A099I9J4</accession>
<sequence>MILLKNVSKSYRNGVHALRDINLEIEEGEFVYIIGPTGCGKSTLIKLLDGEELPDQGEVYVAETNVGKLRHSRVPFYRRNIGVVFQDFRLLPKMTVFENIAFALEVLALDKVTIRRRVREILELVSLQDKAKSFPDQLSGGQQQRATIARAIANHPKVLIADEPTGNLDPEKSMEIIELLDKINKVEGTTIVMVTHDSTLVNTYKKRTIALEDGFIVADIAKGGYIHHD</sequence>
<dbReference type="GO" id="GO:0022857">
    <property type="term" value="F:transmembrane transporter activity"/>
    <property type="evidence" value="ECO:0007669"/>
    <property type="project" value="TreeGrafter"/>
</dbReference>
<name>A0A099I9J4_CLOIN</name>
<evidence type="ECO:0000256" key="3">
    <source>
        <dbReference type="ARBA" id="ARBA00022475"/>
    </source>
</evidence>
<dbReference type="NCBIfam" id="TIGR02673">
    <property type="entry name" value="FtsE"/>
    <property type="match status" value="1"/>
</dbReference>
<evidence type="ECO:0000256" key="9">
    <source>
        <dbReference type="RuleBase" id="RU365094"/>
    </source>
</evidence>
<dbReference type="PANTHER" id="PTHR24220">
    <property type="entry name" value="IMPORT ATP-BINDING PROTEIN"/>
    <property type="match status" value="1"/>
</dbReference>
<evidence type="ECO:0000313" key="11">
    <source>
        <dbReference type="Proteomes" id="UP000030008"/>
    </source>
</evidence>
<reference evidence="10 11" key="1">
    <citation type="submission" date="2014-08" db="EMBL/GenBank/DDBJ databases">
        <title>Clostridium innocuum, an unnegligible vancomycin-resistant pathogen causing extra-intestinal infections.</title>
        <authorList>
            <person name="Feng Y."/>
            <person name="Chiu C.-H."/>
        </authorList>
    </citation>
    <scope>NUCLEOTIDE SEQUENCE [LARGE SCALE GENOMIC DNA]</scope>
    <source>
        <strain evidence="10 11">AN88</strain>
    </source>
</reference>
<dbReference type="RefSeq" id="WP_044903634.1">
    <property type="nucleotide sequence ID" value="NZ_CAXUJB010000001.1"/>
</dbReference>
<keyword evidence="5 9" id="KW-0547">Nucleotide-binding</keyword>
<dbReference type="InterPro" id="IPR015854">
    <property type="entry name" value="ABC_transpr_LolD-like"/>
</dbReference>
<dbReference type="FunFam" id="3.40.50.300:FF:000056">
    <property type="entry name" value="Cell division ATP-binding protein FtsE"/>
    <property type="match status" value="1"/>
</dbReference>
<dbReference type="InterPro" id="IPR027417">
    <property type="entry name" value="P-loop_NTPase"/>
</dbReference>
<dbReference type="SUPFAM" id="SSF52540">
    <property type="entry name" value="P-loop containing nucleoside triphosphate hydrolases"/>
    <property type="match status" value="1"/>
</dbReference>
<proteinExistence type="inferred from homology"/>
<evidence type="ECO:0000256" key="6">
    <source>
        <dbReference type="ARBA" id="ARBA00022840"/>
    </source>
</evidence>
<dbReference type="AlphaFoldDB" id="A0A099I9J4"/>
<dbReference type="PROSITE" id="PS50893">
    <property type="entry name" value="ABC_TRANSPORTER_2"/>
    <property type="match status" value="1"/>
</dbReference>
<dbReference type="GO" id="GO:0051301">
    <property type="term" value="P:cell division"/>
    <property type="evidence" value="ECO:0007669"/>
    <property type="project" value="UniProtKB-UniRule"/>
</dbReference>
<keyword evidence="8 9" id="KW-0131">Cell cycle</keyword>
<keyword evidence="4 9" id="KW-0132">Cell division</keyword>
<comment type="function">
    <text evidence="9">Part of the ABC transporter FtsEX involved in cellular division.</text>
</comment>
<dbReference type="InterPro" id="IPR017871">
    <property type="entry name" value="ABC_transporter-like_CS"/>
</dbReference>
<keyword evidence="3 9" id="KW-1003">Cell membrane</keyword>
<evidence type="ECO:0000313" key="10">
    <source>
        <dbReference type="EMBL" id="KGJ54689.1"/>
    </source>
</evidence>
<keyword evidence="7 9" id="KW-0472">Membrane</keyword>
<comment type="subcellular location">
    <subcellularLocation>
        <location evidence="9">Cell membrane</location>
        <topology evidence="9">Peripheral membrane protein</topology>
        <orientation evidence="9">Cytoplasmic side</orientation>
    </subcellularLocation>
</comment>
<evidence type="ECO:0000256" key="2">
    <source>
        <dbReference type="ARBA" id="ARBA00020019"/>
    </source>
</evidence>
<dbReference type="PROSITE" id="PS00211">
    <property type="entry name" value="ABC_TRANSPORTER_1"/>
    <property type="match status" value="1"/>
</dbReference>
<organism evidence="10 11">
    <name type="scientific">Clostridium innocuum</name>
    <dbReference type="NCBI Taxonomy" id="1522"/>
    <lineage>
        <taxon>Bacteria</taxon>
        <taxon>Bacillati</taxon>
        <taxon>Bacillota</taxon>
        <taxon>Clostridia</taxon>
        <taxon>Eubacteriales</taxon>
        <taxon>Clostridiaceae</taxon>
        <taxon>Clostridium</taxon>
    </lineage>
</organism>
<dbReference type="InterPro" id="IPR005286">
    <property type="entry name" value="Cell_div_FtsE"/>
</dbReference>